<protein>
    <submittedName>
        <fullName evidence="1">Uncharacterized protein</fullName>
    </submittedName>
</protein>
<sequence length="542" mass="61432">MATVLVQRTAPSKDSLEARASPVDDIPPLGVPREEARLLFPKINDFDKEAIATQPSVFDDPETAEKYHPRHDWENYHRFDPRARWTWAEEYQVIRKMDARIMLWVCVMAVALEFDRMNLIVALADNFLGDLKLSTNEYNMGNTVFKAAFLVAELPAQLLSKWVGPDRMLPIQLTLWSLVTAAQFGLSGKSSFLATRALLGVLQGGFIPNIILYLSYFYKHNETTVRLGFFWSAGATGQIVANLIGVGLLELRGRLGYAGWRWLFLVEGLLTLLIGLFSFVLVPAGPCQTSSWYRGKAGWFNEREETIMVNRIIREDPSKSDMHNREPITLALLWKCLTDFDLWPIYIIGLTHQIPATPPANYFTLVLRSLNFTTLQTNLIAIPAAALHIFSLLGLTILAEYLGEISLTAILGQLWMLPFLVWLAVTDLAHANRWLQWALTTLLLGYPLAHAIQVGWASRNSNSVRLRAVSAALYNIFVQASAILLAILGANVVIYVLTKCYYVYRNKQRDRKWDAMSAEEQLEYLSTTTDEGNKRLDFRFKH</sequence>
<keyword evidence="2" id="KW-1185">Reference proteome</keyword>
<name>A0ACC2IUM1_9PEZI</name>
<organism evidence="1 2">
    <name type="scientific">Nemania bipapillata</name>
    <dbReference type="NCBI Taxonomy" id="110536"/>
    <lineage>
        <taxon>Eukaryota</taxon>
        <taxon>Fungi</taxon>
        <taxon>Dikarya</taxon>
        <taxon>Ascomycota</taxon>
        <taxon>Pezizomycotina</taxon>
        <taxon>Sordariomycetes</taxon>
        <taxon>Xylariomycetidae</taxon>
        <taxon>Xylariales</taxon>
        <taxon>Xylariaceae</taxon>
        <taxon>Nemania</taxon>
    </lineage>
</organism>
<accession>A0ACC2IUM1</accession>
<evidence type="ECO:0000313" key="2">
    <source>
        <dbReference type="Proteomes" id="UP001153334"/>
    </source>
</evidence>
<reference evidence="1" key="1">
    <citation type="submission" date="2022-11" db="EMBL/GenBank/DDBJ databases">
        <title>Genome Sequence of Nemania bipapillata.</title>
        <authorList>
            <person name="Buettner E."/>
        </authorList>
    </citation>
    <scope>NUCLEOTIDE SEQUENCE</scope>
    <source>
        <strain evidence="1">CP14</strain>
    </source>
</reference>
<comment type="caution">
    <text evidence="1">The sequence shown here is derived from an EMBL/GenBank/DDBJ whole genome shotgun (WGS) entry which is preliminary data.</text>
</comment>
<dbReference type="EMBL" id="JAPESX010000978">
    <property type="protein sequence ID" value="KAJ8118871.1"/>
    <property type="molecule type" value="Genomic_DNA"/>
</dbReference>
<gene>
    <name evidence="1" type="ORF">ONZ43_g3906</name>
</gene>
<evidence type="ECO:0000313" key="1">
    <source>
        <dbReference type="EMBL" id="KAJ8118871.1"/>
    </source>
</evidence>
<proteinExistence type="predicted"/>
<dbReference type="Proteomes" id="UP001153334">
    <property type="component" value="Unassembled WGS sequence"/>
</dbReference>